<sequence length="102" mass="11553">MNSEFTSSNSQTDWQRLDAMTDEDIDLSDCPEVTPEMFAKTVVRRGLPVARNKTQVTLRLDSDVLEWFKSQGRGYQTQINQLLRAYMEAHQPGAKAKDGVST</sequence>
<accession>A0A1E5QCW7</accession>
<reference evidence="1" key="1">
    <citation type="submission" date="2016-09" db="EMBL/GenBank/DDBJ databases">
        <title>Draft genome of thermotolerant cyanobacterium Desertifilum sp. strain IPPAS B-1220.</title>
        <authorList>
            <person name="Sinetova M.A."/>
            <person name="Bolakhan K."/>
            <person name="Zayadan B.K."/>
            <person name="Mironov K.S."/>
            <person name="Ustinova V."/>
            <person name="Kupriyanova E.V."/>
            <person name="Sidorov R.A."/>
            <person name="Skrypnik A.N."/>
            <person name="Gogoleva N.E."/>
            <person name="Gogolev Y.V."/>
            <person name="Los D.A."/>
        </authorList>
    </citation>
    <scope>NUCLEOTIDE SEQUENCE [LARGE SCALE GENOMIC DNA]</scope>
    <source>
        <strain evidence="1">IPPAS B-1220</strain>
    </source>
</reference>
<dbReference type="STRING" id="1781255.BH720_24595"/>
<dbReference type="Pfam" id="PF14384">
    <property type="entry name" value="BrnA_antitoxin"/>
    <property type="match status" value="1"/>
</dbReference>
<dbReference type="RefSeq" id="WP_069969878.1">
    <property type="nucleotide sequence ID" value="NZ_CM124774.1"/>
</dbReference>
<dbReference type="EMBL" id="MJGC01000124">
    <property type="protein sequence ID" value="OEJ72506.1"/>
    <property type="molecule type" value="Genomic_DNA"/>
</dbReference>
<gene>
    <name evidence="1" type="ORF">BH720_24595</name>
</gene>
<dbReference type="InterPro" id="IPR025528">
    <property type="entry name" value="BrnA_antitoxin"/>
</dbReference>
<name>A0A1E5QCW7_9CYAN</name>
<proteinExistence type="predicted"/>
<organism evidence="1">
    <name type="scientific">Desertifilum tharense IPPAS B-1220</name>
    <dbReference type="NCBI Taxonomy" id="1781255"/>
    <lineage>
        <taxon>Bacteria</taxon>
        <taxon>Bacillati</taxon>
        <taxon>Cyanobacteriota</taxon>
        <taxon>Cyanophyceae</taxon>
        <taxon>Desertifilales</taxon>
        <taxon>Desertifilaceae</taxon>
        <taxon>Desertifilum</taxon>
    </lineage>
</organism>
<comment type="caution">
    <text evidence="1">The sequence shown here is derived from an EMBL/GenBank/DDBJ whole genome shotgun (WGS) entry which is preliminary data.</text>
</comment>
<protein>
    <recommendedName>
        <fullName evidence="2">3-oxoacyl-ACP synthase</fullName>
    </recommendedName>
</protein>
<evidence type="ECO:0008006" key="2">
    <source>
        <dbReference type="Google" id="ProtNLM"/>
    </source>
</evidence>
<evidence type="ECO:0000313" key="1">
    <source>
        <dbReference type="EMBL" id="OEJ72506.1"/>
    </source>
</evidence>
<dbReference type="OrthoDB" id="9796641at2"/>
<dbReference type="AlphaFoldDB" id="A0A1E5QCW7"/>